<dbReference type="Proteomes" id="UP001212152">
    <property type="component" value="Unassembled WGS sequence"/>
</dbReference>
<keyword evidence="3" id="KW-0472">Membrane</keyword>
<name>A0AAD5XIB9_9FUNG</name>
<comment type="caution">
    <text evidence="4">The sequence shown here is derived from an EMBL/GenBank/DDBJ whole genome shotgun (WGS) entry which is preliminary data.</text>
</comment>
<keyword evidence="3" id="KW-1133">Transmembrane helix</keyword>
<feature type="compositionally biased region" description="Low complexity" evidence="2">
    <location>
        <begin position="15"/>
        <end position="40"/>
    </location>
</feature>
<keyword evidence="3" id="KW-0812">Transmembrane</keyword>
<feature type="transmembrane region" description="Helical" evidence="3">
    <location>
        <begin position="118"/>
        <end position="139"/>
    </location>
</feature>
<dbReference type="EMBL" id="JADGJQ010000119">
    <property type="protein sequence ID" value="KAJ3168436.1"/>
    <property type="molecule type" value="Genomic_DNA"/>
</dbReference>
<evidence type="ECO:0000256" key="3">
    <source>
        <dbReference type="SAM" id="Phobius"/>
    </source>
</evidence>
<feature type="non-terminal residue" evidence="4">
    <location>
        <position position="1"/>
    </location>
</feature>
<feature type="coiled-coil region" evidence="1">
    <location>
        <begin position="265"/>
        <end position="292"/>
    </location>
</feature>
<evidence type="ECO:0000256" key="1">
    <source>
        <dbReference type="SAM" id="Coils"/>
    </source>
</evidence>
<evidence type="ECO:0000256" key="2">
    <source>
        <dbReference type="SAM" id="MobiDB-lite"/>
    </source>
</evidence>
<feature type="transmembrane region" description="Helical" evidence="3">
    <location>
        <begin position="159"/>
        <end position="184"/>
    </location>
</feature>
<evidence type="ECO:0000313" key="4">
    <source>
        <dbReference type="EMBL" id="KAJ3168436.1"/>
    </source>
</evidence>
<accession>A0AAD5XIB9</accession>
<protein>
    <submittedName>
        <fullName evidence="4">Uncharacterized protein</fullName>
    </submittedName>
</protein>
<keyword evidence="1" id="KW-0175">Coiled coil</keyword>
<gene>
    <name evidence="4" type="ORF">HDU87_000992</name>
</gene>
<feature type="region of interest" description="Disordered" evidence="2">
    <location>
        <begin position="1"/>
        <end position="54"/>
    </location>
</feature>
<evidence type="ECO:0000313" key="5">
    <source>
        <dbReference type="Proteomes" id="UP001212152"/>
    </source>
</evidence>
<reference evidence="4" key="1">
    <citation type="submission" date="2020-05" db="EMBL/GenBank/DDBJ databases">
        <title>Phylogenomic resolution of chytrid fungi.</title>
        <authorList>
            <person name="Stajich J.E."/>
            <person name="Amses K."/>
            <person name="Simmons R."/>
            <person name="Seto K."/>
            <person name="Myers J."/>
            <person name="Bonds A."/>
            <person name="Quandt C.A."/>
            <person name="Barry K."/>
            <person name="Liu P."/>
            <person name="Grigoriev I."/>
            <person name="Longcore J.E."/>
            <person name="James T.Y."/>
        </authorList>
    </citation>
    <scope>NUCLEOTIDE SEQUENCE</scope>
    <source>
        <strain evidence="4">JEL0379</strain>
    </source>
</reference>
<sequence length="318" mass="34092">MPSPFSAAMATIRGATSTSSSAAPPAISTPAKPATAATPAVGGPRNMPPNCSASYPKLSDEPLKNWFAGSALRSDDVEAEDGFAADGGASGGRSKQPMGACARFLAGLRLESRKAYTILLGLVCLDFLISLAALFEAIYDTATPSALSPSLTITQTLHTSSSAFTAARIFLFTTSLLLRIAFFLETALRIHALTTAHFFTSPARTTDAVLGVLLLLILHIALPAREALICNTLILARVPRILYLLIRTRESRAREHAARDSSARKRQWDGEMARLLDKNRALQKQLVEQGNKMKVFTGEVDIMHAHDLSRSSLASVSR</sequence>
<dbReference type="AlphaFoldDB" id="A0AAD5XIB9"/>
<proteinExistence type="predicted"/>
<keyword evidence="5" id="KW-1185">Reference proteome</keyword>
<organism evidence="4 5">
    <name type="scientific">Geranomyces variabilis</name>
    <dbReference type="NCBI Taxonomy" id="109894"/>
    <lineage>
        <taxon>Eukaryota</taxon>
        <taxon>Fungi</taxon>
        <taxon>Fungi incertae sedis</taxon>
        <taxon>Chytridiomycota</taxon>
        <taxon>Chytridiomycota incertae sedis</taxon>
        <taxon>Chytridiomycetes</taxon>
        <taxon>Spizellomycetales</taxon>
        <taxon>Powellomycetaceae</taxon>
        <taxon>Geranomyces</taxon>
    </lineage>
</organism>